<organism evidence="2 3">
    <name type="scientific">Melipona quadrifasciata</name>
    <dbReference type="NCBI Taxonomy" id="166423"/>
    <lineage>
        <taxon>Eukaryota</taxon>
        <taxon>Metazoa</taxon>
        <taxon>Ecdysozoa</taxon>
        <taxon>Arthropoda</taxon>
        <taxon>Hexapoda</taxon>
        <taxon>Insecta</taxon>
        <taxon>Pterygota</taxon>
        <taxon>Neoptera</taxon>
        <taxon>Endopterygota</taxon>
        <taxon>Hymenoptera</taxon>
        <taxon>Apocrita</taxon>
        <taxon>Aculeata</taxon>
        <taxon>Apoidea</taxon>
        <taxon>Anthophila</taxon>
        <taxon>Apidae</taxon>
        <taxon>Melipona</taxon>
    </lineage>
</organism>
<dbReference type="AlphaFoldDB" id="A0A0N0BHM3"/>
<gene>
    <name evidence="2" type="ORF">WN51_11629</name>
</gene>
<feature type="region of interest" description="Disordered" evidence="1">
    <location>
        <begin position="66"/>
        <end position="88"/>
    </location>
</feature>
<accession>A0A0N0BHM3</accession>
<evidence type="ECO:0000256" key="1">
    <source>
        <dbReference type="SAM" id="MobiDB-lite"/>
    </source>
</evidence>
<keyword evidence="3" id="KW-1185">Reference proteome</keyword>
<sequence>MAAIFIHVVARTTPSMNIKKAAFQIVFHKDTTELGTYVGDSTKSRAQLNPYASPLSLKSIEAVASEFQEKKGQQPQGKPSISDSSSDRERVRIVISTERLVEKRLARNLGQDIGYGPKISERDRGPDFQRINKIGVAAVSTSVEIATVEVIEATRLTGRINGTCGRPEFPGYPDTQYTLKKERGIKKPSGPLYTSFEPNRALFFLGSSTIILPRRTEDEAFVRGVSV</sequence>
<dbReference type="Proteomes" id="UP000053105">
    <property type="component" value="Unassembled WGS sequence"/>
</dbReference>
<dbReference type="OrthoDB" id="10639698at2759"/>
<dbReference type="EMBL" id="KQ435750">
    <property type="protein sequence ID" value="KOX76298.1"/>
    <property type="molecule type" value="Genomic_DNA"/>
</dbReference>
<proteinExistence type="predicted"/>
<evidence type="ECO:0000313" key="2">
    <source>
        <dbReference type="EMBL" id="KOX76298.1"/>
    </source>
</evidence>
<evidence type="ECO:0000313" key="3">
    <source>
        <dbReference type="Proteomes" id="UP000053105"/>
    </source>
</evidence>
<reference evidence="2 3" key="1">
    <citation type="submission" date="2015-07" db="EMBL/GenBank/DDBJ databases">
        <title>The genome of Melipona quadrifasciata.</title>
        <authorList>
            <person name="Pan H."/>
            <person name="Kapheim K."/>
        </authorList>
    </citation>
    <scope>NUCLEOTIDE SEQUENCE [LARGE SCALE GENOMIC DNA]</scope>
    <source>
        <strain evidence="2">0111107301</strain>
        <tissue evidence="2">Whole body</tissue>
    </source>
</reference>
<name>A0A0N0BHM3_9HYME</name>
<protein>
    <submittedName>
        <fullName evidence="2">Uncharacterized protein</fullName>
    </submittedName>
</protein>